<dbReference type="PANTHER" id="PTHR42941">
    <property type="entry name" value="SLL1037 PROTEIN"/>
    <property type="match status" value="1"/>
</dbReference>
<keyword evidence="2" id="KW-1185">Reference proteome</keyword>
<reference evidence="2" key="1">
    <citation type="submission" date="2015-07" db="EMBL/GenBank/DDBJ databases">
        <title>Draft genome sequence of Streptomyces sp. CMAA 1322, a bacterium isolated from Caatinga biome, from dry forest semiarid of Brazil.</title>
        <authorList>
            <person name="Santos S.N."/>
            <person name="Gacesa R."/>
            <person name="Taketani R.G."/>
            <person name="Long P.F."/>
            <person name="Melo I.S."/>
        </authorList>
    </citation>
    <scope>NUCLEOTIDE SEQUENCE [LARGE SCALE GENOMIC DNA]</scope>
    <source>
        <strain evidence="2">CMAA 1322</strain>
    </source>
</reference>
<organism evidence="1 2">
    <name type="scientific">Streptomyces caatingaensis</name>
    <dbReference type="NCBI Taxonomy" id="1678637"/>
    <lineage>
        <taxon>Bacteria</taxon>
        <taxon>Bacillati</taxon>
        <taxon>Actinomycetota</taxon>
        <taxon>Actinomycetes</taxon>
        <taxon>Kitasatosporales</taxon>
        <taxon>Streptomycetaceae</taxon>
        <taxon>Streptomyces</taxon>
    </lineage>
</organism>
<dbReference type="RefSeq" id="WP_049717214.1">
    <property type="nucleotide sequence ID" value="NZ_LFXA01000010.1"/>
</dbReference>
<evidence type="ECO:0000313" key="1">
    <source>
        <dbReference type="EMBL" id="KNB51381.1"/>
    </source>
</evidence>
<name>A0A0K9XE45_9ACTN</name>
<dbReference type="InterPro" id="IPR011852">
    <property type="entry name" value="TRAP_TAXI"/>
</dbReference>
<evidence type="ECO:0000313" key="2">
    <source>
        <dbReference type="Proteomes" id="UP000037288"/>
    </source>
</evidence>
<sequence>MAPRIPHLDGRRAVRAGAVAAVLCALLAWWLAAPEGTPSPSGRMSIATGTPSGVYAKYGALLKDDLARDLPALDVRVRHSQGSLDNLRQVASGEADFAIATADAVATYVDERRPGAGRLRACARLYDDYIHLVVRADARVGSVRDLRGLKVGVGADASGVQLIARRLLGAGGLDPERDVVPVKAGIDTLPRLLREGGVDAFFWSGGLPTAGLQTLSRQLPLRFVPLGDTLAPLRRLGDEARHYRAAVMPTDAYPYAHATEPVRTIAVANLLITTDRTDAALTEGVTRTVIDSRDRIGKEVHAAQLVDLRTAVFTDPLPLHTGARRYYVSGKP</sequence>
<dbReference type="AlphaFoldDB" id="A0A0K9XE45"/>
<protein>
    <recommendedName>
        <fullName evidence="3">TAXI family TRAP transporter solute-binding subunit</fullName>
    </recommendedName>
</protein>
<dbReference type="SUPFAM" id="SSF53850">
    <property type="entry name" value="Periplasmic binding protein-like II"/>
    <property type="match status" value="1"/>
</dbReference>
<gene>
    <name evidence="1" type="ORF">AC230_17395</name>
</gene>
<dbReference type="EMBL" id="LFXA01000010">
    <property type="protein sequence ID" value="KNB51381.1"/>
    <property type="molecule type" value="Genomic_DNA"/>
</dbReference>
<dbReference type="NCBIfam" id="TIGR02122">
    <property type="entry name" value="TRAP_TAXI"/>
    <property type="match status" value="1"/>
</dbReference>
<dbReference type="PANTHER" id="PTHR42941:SF1">
    <property type="entry name" value="SLL1037 PROTEIN"/>
    <property type="match status" value="1"/>
</dbReference>
<proteinExistence type="predicted"/>
<dbReference type="OrthoDB" id="5582316at2"/>
<dbReference type="Pfam" id="PF16868">
    <property type="entry name" value="NMT1_3"/>
    <property type="match status" value="1"/>
</dbReference>
<dbReference type="Gene3D" id="3.40.190.10">
    <property type="entry name" value="Periplasmic binding protein-like II"/>
    <property type="match status" value="2"/>
</dbReference>
<evidence type="ECO:0008006" key="3">
    <source>
        <dbReference type="Google" id="ProtNLM"/>
    </source>
</evidence>
<accession>A0A0K9XE45</accession>
<comment type="caution">
    <text evidence="1">The sequence shown here is derived from an EMBL/GenBank/DDBJ whole genome shotgun (WGS) entry which is preliminary data.</text>
</comment>
<dbReference type="Proteomes" id="UP000037288">
    <property type="component" value="Unassembled WGS sequence"/>
</dbReference>
<dbReference type="PATRIC" id="fig|1678637.3.peg.3750"/>
<dbReference type="STRING" id="1678637.AC230_17395"/>